<accession>A0A1Y6D0D3</accession>
<sequence>MDEYNAPEPRWEAGFEGDRRIVVSKLGPFLKVYARPKQYTRRFFHQVHELNIEDWPIPVEPLRLGPFCTVESRLSVRFQPTLKFAREHLEHIADLGGLIKSSYATLLLDAAEQELRTLEPTGRMEEDAVQVERRIEDIVHELLALREIQCRARCAIDIVFASPDSLDEHTLSGDAKHKEVYLELLRRRRESAERLAREHYDRQLHEHQLKLEHEAKMLELHKQEAELRRQKQAHETEQVRTDLSADELRYTEQIDSEVRLREERIRHEARLRQMELEADLAEKNLRTEALTDVEHHLRREIELLALERQRLMLEEEIHDVKVARAKGWVSNAKRRLSLGEGEDPETARR</sequence>
<dbReference type="AlphaFoldDB" id="A0A1Y6D0D3"/>
<gene>
    <name evidence="2" type="ORF">SAMN02949497_1158</name>
</gene>
<dbReference type="STRING" id="1760988.SAMN02949497_1158"/>
<feature type="coiled-coil region" evidence="1">
    <location>
        <begin position="182"/>
        <end position="323"/>
    </location>
</feature>
<name>A0A1Y6D0D3_9GAMM</name>
<organism evidence="2 3">
    <name type="scientific">Methylomagnum ishizawai</name>
    <dbReference type="NCBI Taxonomy" id="1760988"/>
    <lineage>
        <taxon>Bacteria</taxon>
        <taxon>Pseudomonadati</taxon>
        <taxon>Pseudomonadota</taxon>
        <taxon>Gammaproteobacteria</taxon>
        <taxon>Methylococcales</taxon>
        <taxon>Methylococcaceae</taxon>
        <taxon>Methylomagnum</taxon>
    </lineage>
</organism>
<evidence type="ECO:0000313" key="3">
    <source>
        <dbReference type="Proteomes" id="UP000192923"/>
    </source>
</evidence>
<evidence type="ECO:0000313" key="2">
    <source>
        <dbReference type="EMBL" id="SMF93864.1"/>
    </source>
</evidence>
<dbReference type="EMBL" id="FXAM01000001">
    <property type="protein sequence ID" value="SMF93864.1"/>
    <property type="molecule type" value="Genomic_DNA"/>
</dbReference>
<keyword evidence="1" id="KW-0175">Coiled coil</keyword>
<protein>
    <recommendedName>
        <fullName evidence="4">SPFH domain / Band 7 family protein</fullName>
    </recommendedName>
</protein>
<dbReference type="Proteomes" id="UP000192923">
    <property type="component" value="Unassembled WGS sequence"/>
</dbReference>
<proteinExistence type="predicted"/>
<keyword evidence="3" id="KW-1185">Reference proteome</keyword>
<reference evidence="2 3" key="1">
    <citation type="submission" date="2016-12" db="EMBL/GenBank/DDBJ databases">
        <authorList>
            <person name="Song W.-J."/>
            <person name="Kurnit D.M."/>
        </authorList>
    </citation>
    <scope>NUCLEOTIDE SEQUENCE [LARGE SCALE GENOMIC DNA]</scope>
    <source>
        <strain evidence="2 3">175</strain>
    </source>
</reference>
<evidence type="ECO:0008006" key="4">
    <source>
        <dbReference type="Google" id="ProtNLM"/>
    </source>
</evidence>
<evidence type="ECO:0000256" key="1">
    <source>
        <dbReference type="SAM" id="Coils"/>
    </source>
</evidence>
<dbReference type="OrthoDB" id="5565264at2"/>
<dbReference type="RefSeq" id="WP_085210764.1">
    <property type="nucleotide sequence ID" value="NZ_FXAM01000001.1"/>
</dbReference>